<dbReference type="Proteomes" id="UP000243374">
    <property type="component" value="Unassembled WGS sequence"/>
</dbReference>
<dbReference type="GO" id="GO:0030254">
    <property type="term" value="P:protein secretion by the type III secretion system"/>
    <property type="evidence" value="ECO:0007669"/>
    <property type="project" value="InterPro"/>
</dbReference>
<accession>A0A662ZC30</accession>
<keyword evidence="3" id="KW-1185">Reference proteome</keyword>
<sequence>MSLFASIIKELSELMELNIEVDANDSCLLEFGSLIITLQYRQAEDDIAIFSVVTDPEKISTLSESVLRAALCLSYNGTGTGMNFIGLLNENLVLTNYIPVEGITAEELLQRIYTFSQSAQNVHDSLIVMSNPNLKNKSSANSVSENDLDPMNFMSV</sequence>
<proteinExistence type="predicted"/>
<dbReference type="EMBL" id="FOSF01000066">
    <property type="protein sequence ID" value="SFK39323.1"/>
    <property type="molecule type" value="Genomic_DNA"/>
</dbReference>
<dbReference type="OrthoDB" id="7064170at2"/>
<dbReference type="AlphaFoldDB" id="A0A662ZC30"/>
<evidence type="ECO:0000256" key="1">
    <source>
        <dbReference type="SAM" id="MobiDB-lite"/>
    </source>
</evidence>
<dbReference type="Gene3D" id="3.30.1460.10">
    <property type="match status" value="1"/>
</dbReference>
<evidence type="ECO:0000313" key="3">
    <source>
        <dbReference type="Proteomes" id="UP000243374"/>
    </source>
</evidence>
<dbReference type="InterPro" id="IPR010261">
    <property type="entry name" value="Tir_chaperone"/>
</dbReference>
<organism evidence="2 3">
    <name type="scientific">Succinivibrio dextrinosolvens</name>
    <dbReference type="NCBI Taxonomy" id="83771"/>
    <lineage>
        <taxon>Bacteria</taxon>
        <taxon>Pseudomonadati</taxon>
        <taxon>Pseudomonadota</taxon>
        <taxon>Gammaproteobacteria</taxon>
        <taxon>Aeromonadales</taxon>
        <taxon>Succinivibrionaceae</taxon>
        <taxon>Succinivibrio</taxon>
    </lineage>
</organism>
<name>A0A662ZC30_9GAMM</name>
<reference evidence="2 3" key="1">
    <citation type="submission" date="2016-10" db="EMBL/GenBank/DDBJ databases">
        <authorList>
            <person name="Varghese N."/>
            <person name="Submissions S."/>
        </authorList>
    </citation>
    <scope>NUCLEOTIDE SEQUENCE [LARGE SCALE GENOMIC DNA]</scope>
    <source>
        <strain evidence="2 3">22B</strain>
    </source>
</reference>
<dbReference type="CDD" id="cd16364">
    <property type="entry name" value="T3SC_I-like"/>
    <property type="match status" value="1"/>
</dbReference>
<evidence type="ECO:0000313" key="2">
    <source>
        <dbReference type="EMBL" id="SFK39323.1"/>
    </source>
</evidence>
<protein>
    <submittedName>
        <fullName evidence="2">Tir chaperone protein (CesT) family protein</fullName>
    </submittedName>
</protein>
<dbReference type="RefSeq" id="WP_074841560.1">
    <property type="nucleotide sequence ID" value="NZ_CP047056.1"/>
</dbReference>
<feature type="region of interest" description="Disordered" evidence="1">
    <location>
        <begin position="137"/>
        <end position="156"/>
    </location>
</feature>
<dbReference type="SUPFAM" id="SSF69635">
    <property type="entry name" value="Type III secretory system chaperone-like"/>
    <property type="match status" value="1"/>
</dbReference>
<dbReference type="Pfam" id="PF05932">
    <property type="entry name" value="CesT"/>
    <property type="match status" value="1"/>
</dbReference>
<gene>
    <name evidence="2" type="ORF">SAMN04487865_106613</name>
</gene>